<dbReference type="InterPro" id="IPR016163">
    <property type="entry name" value="Ald_DH_C"/>
</dbReference>
<organism evidence="9 10">
    <name type="scientific">Candidatus Galacturonatibacter soehngenii</name>
    <dbReference type="NCBI Taxonomy" id="2307010"/>
    <lineage>
        <taxon>Bacteria</taxon>
        <taxon>Bacillati</taxon>
        <taxon>Bacillota</taxon>
        <taxon>Clostridia</taxon>
        <taxon>Lachnospirales</taxon>
        <taxon>Lachnospiraceae</taxon>
        <taxon>Candidatus Galacturonatibacter</taxon>
    </lineage>
</organism>
<dbReference type="Gene3D" id="3.40.605.10">
    <property type="entry name" value="Aldehyde Dehydrogenase, Chain A, domain 1"/>
    <property type="match status" value="1"/>
</dbReference>
<dbReference type="InterPro" id="IPR029510">
    <property type="entry name" value="Ald_DH_CS_GLU"/>
</dbReference>
<dbReference type="Pfam" id="PF00171">
    <property type="entry name" value="Aldedh"/>
    <property type="match status" value="1"/>
</dbReference>
<dbReference type="InterPro" id="IPR012394">
    <property type="entry name" value="Aldehyde_DH_NAD(P)"/>
</dbReference>
<evidence type="ECO:0000256" key="6">
    <source>
        <dbReference type="PROSITE-ProRule" id="PRU10007"/>
    </source>
</evidence>
<dbReference type="FunFam" id="3.40.309.10:FF:000003">
    <property type="entry name" value="Aldehyde dehydrogenase"/>
    <property type="match status" value="1"/>
</dbReference>
<evidence type="ECO:0000256" key="4">
    <source>
        <dbReference type="PIRNR" id="PIRNR036492"/>
    </source>
</evidence>
<dbReference type="CDD" id="cd07136">
    <property type="entry name" value="ALDH_YwdH-P39616"/>
    <property type="match status" value="1"/>
</dbReference>
<accession>A0A7V7QL02</accession>
<keyword evidence="2 4" id="KW-0560">Oxidoreductase</keyword>
<dbReference type="InterPro" id="IPR016161">
    <property type="entry name" value="Ald_DH/histidinol_DH"/>
</dbReference>
<dbReference type="AlphaFoldDB" id="A0A7V7QL02"/>
<evidence type="ECO:0000256" key="7">
    <source>
        <dbReference type="RuleBase" id="RU003345"/>
    </source>
</evidence>
<name>A0A7V7QL02_9FIRM</name>
<keyword evidence="3" id="KW-0520">NAD</keyword>
<dbReference type="Gene3D" id="3.40.309.10">
    <property type="entry name" value="Aldehyde Dehydrogenase, Chain A, domain 2"/>
    <property type="match status" value="1"/>
</dbReference>
<feature type="domain" description="Aldehyde dehydrogenase" evidence="8">
    <location>
        <begin position="5"/>
        <end position="437"/>
    </location>
</feature>
<dbReference type="PANTHER" id="PTHR43570">
    <property type="entry name" value="ALDEHYDE DEHYDROGENASE"/>
    <property type="match status" value="1"/>
</dbReference>
<dbReference type="InterPro" id="IPR016162">
    <property type="entry name" value="Ald_DH_N"/>
</dbReference>
<protein>
    <recommendedName>
        <fullName evidence="4">Aldehyde dehydrogenase</fullName>
    </recommendedName>
</protein>
<reference evidence="9 10" key="2">
    <citation type="submission" date="2020-02" db="EMBL/GenBank/DDBJ databases">
        <title>Candidatus Galacturonibacter soehngenii shows hetero-acetogenic catabolism of galacturonic acid but lacks a canonical carbon monoxide dehydrogenase/acetyl-CoA synthase complex.</title>
        <authorList>
            <person name="Diender M."/>
            <person name="Stouten G.R."/>
            <person name="Petersen J.F."/>
            <person name="Nielsen P.H."/>
            <person name="Dueholm M.S."/>
            <person name="Pronk J.T."/>
            <person name="Van Loosdrecht M.C.M."/>
        </authorList>
    </citation>
    <scope>NUCLEOTIDE SEQUENCE [LARGE SCALE GENOMIC DNA]</scope>
    <source>
        <strain evidence="9">GalUA</strain>
    </source>
</reference>
<evidence type="ECO:0000259" key="8">
    <source>
        <dbReference type="Pfam" id="PF00171"/>
    </source>
</evidence>
<dbReference type="PIRSF" id="PIRSF036492">
    <property type="entry name" value="ALDH"/>
    <property type="match status" value="1"/>
</dbReference>
<evidence type="ECO:0000256" key="5">
    <source>
        <dbReference type="PIRSR" id="PIRSR036492-1"/>
    </source>
</evidence>
<evidence type="ECO:0000256" key="1">
    <source>
        <dbReference type="ARBA" id="ARBA00009986"/>
    </source>
</evidence>
<dbReference type="FunFam" id="3.40.605.10:FF:000004">
    <property type="entry name" value="Aldehyde dehydrogenase"/>
    <property type="match status" value="1"/>
</dbReference>
<feature type="active site" evidence="5 6">
    <location>
        <position position="217"/>
    </location>
</feature>
<gene>
    <name evidence="9" type="ORF">F7O84_13515</name>
</gene>
<keyword evidence="10" id="KW-1185">Reference proteome</keyword>
<evidence type="ECO:0000313" key="9">
    <source>
        <dbReference type="EMBL" id="KAB1438549.1"/>
    </source>
</evidence>
<comment type="similarity">
    <text evidence="1 4 7">Belongs to the aldehyde dehydrogenase family.</text>
</comment>
<dbReference type="OrthoDB" id="9762913at2"/>
<dbReference type="InterPro" id="IPR015590">
    <property type="entry name" value="Aldehyde_DH_dom"/>
</dbReference>
<dbReference type="Proteomes" id="UP000461768">
    <property type="component" value="Unassembled WGS sequence"/>
</dbReference>
<dbReference type="GO" id="GO:0006081">
    <property type="term" value="P:aldehyde metabolic process"/>
    <property type="evidence" value="ECO:0007669"/>
    <property type="project" value="InterPro"/>
</dbReference>
<dbReference type="RefSeq" id="WP_151146170.1">
    <property type="nucleotide sequence ID" value="NZ_WAGX01000005.1"/>
</dbReference>
<feature type="active site" evidence="5">
    <location>
        <position position="251"/>
    </location>
</feature>
<dbReference type="PANTHER" id="PTHR43570:SF16">
    <property type="entry name" value="ALDEHYDE DEHYDROGENASE TYPE III, ISOFORM Q"/>
    <property type="match status" value="1"/>
</dbReference>
<reference evidence="9 10" key="1">
    <citation type="submission" date="2019-09" db="EMBL/GenBank/DDBJ databases">
        <authorList>
            <person name="Valk L.C."/>
        </authorList>
    </citation>
    <scope>NUCLEOTIDE SEQUENCE [LARGE SCALE GENOMIC DNA]</scope>
    <source>
        <strain evidence="9">GalUA</strain>
    </source>
</reference>
<dbReference type="SUPFAM" id="SSF53720">
    <property type="entry name" value="ALDH-like"/>
    <property type="match status" value="1"/>
</dbReference>
<dbReference type="PROSITE" id="PS00687">
    <property type="entry name" value="ALDEHYDE_DEHYDR_GLU"/>
    <property type="match status" value="1"/>
</dbReference>
<proteinExistence type="inferred from homology"/>
<dbReference type="EMBL" id="WAGX01000005">
    <property type="protein sequence ID" value="KAB1438549.1"/>
    <property type="molecule type" value="Genomic_DNA"/>
</dbReference>
<dbReference type="GO" id="GO:0005737">
    <property type="term" value="C:cytoplasm"/>
    <property type="evidence" value="ECO:0007669"/>
    <property type="project" value="TreeGrafter"/>
</dbReference>
<dbReference type="GO" id="GO:0004029">
    <property type="term" value="F:aldehyde dehydrogenase (NAD+) activity"/>
    <property type="evidence" value="ECO:0007669"/>
    <property type="project" value="TreeGrafter"/>
</dbReference>
<evidence type="ECO:0000256" key="2">
    <source>
        <dbReference type="ARBA" id="ARBA00023002"/>
    </source>
</evidence>
<evidence type="ECO:0000256" key="3">
    <source>
        <dbReference type="ARBA" id="ARBA00023027"/>
    </source>
</evidence>
<comment type="caution">
    <text evidence="9">The sequence shown here is derived from an EMBL/GenBank/DDBJ whole genome shotgun (WGS) entry which is preliminary data.</text>
</comment>
<sequence>MNYNELTKEEALDLFLECQNFFKTQKTYHISFRIAQLKKLKNAIRRYEGSIMRALLKDLGKSNFEAYATEIGFTQKSISDAITNLSKWAKDVPVKTPFYLLPAKSKKVYEPYGTVLIMAPFNYPFQLLIEPLIGAICAGNCAILKPSELTPWTSMVVNKMIREIYPPHYIRCVEGSVKTNLALLQVPFHYIFFTGSISVGKIVMEHAAKNLTPVTLELGGKSPVIIDETANIKWAANRVTWGKFLNVGQTCIAPDYVLVHSSVKDAFIEELKKCIVNFYGKDAKLSSSYGRIVNKRHFERLTCMLEAEHESIIYGGKTDAGSKYIEPTLLNLKDLDAASMKEEIFGPILPIITFEELSDAKSIIETMPTPLALYLFTRSKIIKKEIVTYISCGGVCINDTIEHIVNPELPFGGVGSSGMGSYHGKQSFLTFSHEKSVLTRIGSFDVKFLNPPYKNGGLKILRKILK</sequence>
<evidence type="ECO:0000313" key="10">
    <source>
        <dbReference type="Proteomes" id="UP000461768"/>
    </source>
</evidence>